<accession>A0A2T8KVS2</accession>
<protein>
    <recommendedName>
        <fullName evidence="3">Lipoprotein</fullName>
    </recommendedName>
</protein>
<dbReference type="PANTHER" id="PTHR36010">
    <property type="entry name" value="CYTOCHROME C BIOGENESIS CCMF C-TERMINAL-LIKE MITOCHONDRIAL PROTEIN-RELATED"/>
    <property type="match status" value="1"/>
</dbReference>
<proteinExistence type="predicted"/>
<evidence type="ECO:0000256" key="1">
    <source>
        <dbReference type="SAM" id="SignalP"/>
    </source>
</evidence>
<reference evidence="2" key="1">
    <citation type="submission" date="2018-04" db="EMBL/GenBank/DDBJ databases">
        <title>WGS assembly of Panicum hallii.</title>
        <authorList>
            <person name="Lovell J."/>
            <person name="Jenkins J."/>
            <person name="Lowry D."/>
            <person name="Mamidi S."/>
            <person name="Sreedasyam A."/>
            <person name="Weng X."/>
            <person name="Barry K."/>
            <person name="Bonette J."/>
            <person name="Campitelli B."/>
            <person name="Daum C."/>
            <person name="Gordon S."/>
            <person name="Gould B."/>
            <person name="Lipzen A."/>
            <person name="Macqueen A."/>
            <person name="Palacio-Mejia J."/>
            <person name="Plott C."/>
            <person name="Shakirov E."/>
            <person name="Shu S."/>
            <person name="Yoshinaga Y."/>
            <person name="Zane M."/>
            <person name="Rokhsar D."/>
            <person name="Grimwood J."/>
            <person name="Schmutz J."/>
            <person name="Juenger T."/>
        </authorList>
    </citation>
    <scope>NUCLEOTIDE SEQUENCE [LARGE SCALE GENOMIC DNA]</scope>
    <source>
        <strain evidence="2">FIL2</strain>
    </source>
</reference>
<feature type="chain" id="PRO_5015495491" description="Lipoprotein" evidence="1">
    <location>
        <begin position="17"/>
        <end position="50"/>
    </location>
</feature>
<dbReference type="GO" id="GO:0017004">
    <property type="term" value="P:cytochrome complex assembly"/>
    <property type="evidence" value="ECO:0007669"/>
    <property type="project" value="InterPro"/>
</dbReference>
<evidence type="ECO:0008006" key="3">
    <source>
        <dbReference type="Google" id="ProtNLM"/>
    </source>
</evidence>
<sequence>MKLPFIFSIRIGFLLASSGGSCSLLRQLQKDKLHWNRESFVHNCVKGEYV</sequence>
<dbReference type="PROSITE" id="PS51257">
    <property type="entry name" value="PROKAR_LIPOPROTEIN"/>
    <property type="match status" value="1"/>
</dbReference>
<keyword evidence="1" id="KW-0732">Signal</keyword>
<feature type="signal peptide" evidence="1">
    <location>
        <begin position="1"/>
        <end position="16"/>
    </location>
</feature>
<dbReference type="Gramene" id="PVH66254">
    <property type="protein sequence ID" value="PVH66254"/>
    <property type="gene ID" value="PAHAL_1G186800"/>
</dbReference>
<dbReference type="InterPro" id="IPR044955">
    <property type="entry name" value="CCMFC"/>
</dbReference>
<gene>
    <name evidence="2" type="ORF">PAHAL_1G186800</name>
</gene>
<dbReference type="PANTHER" id="PTHR36010:SF1">
    <property type="entry name" value="CYTOCHROME C BIOGENESIS CCMF C-TERMINAL-LIKE MITOCHONDRIAL PROTEIN-RELATED"/>
    <property type="match status" value="1"/>
</dbReference>
<organism evidence="2">
    <name type="scientific">Panicum hallii</name>
    <dbReference type="NCBI Taxonomy" id="206008"/>
    <lineage>
        <taxon>Eukaryota</taxon>
        <taxon>Viridiplantae</taxon>
        <taxon>Streptophyta</taxon>
        <taxon>Embryophyta</taxon>
        <taxon>Tracheophyta</taxon>
        <taxon>Spermatophyta</taxon>
        <taxon>Magnoliopsida</taxon>
        <taxon>Liliopsida</taxon>
        <taxon>Poales</taxon>
        <taxon>Poaceae</taxon>
        <taxon>PACMAD clade</taxon>
        <taxon>Panicoideae</taxon>
        <taxon>Panicodae</taxon>
        <taxon>Paniceae</taxon>
        <taxon>Panicinae</taxon>
        <taxon>Panicum</taxon>
        <taxon>Panicum sect. Panicum</taxon>
    </lineage>
</organism>
<dbReference type="EMBL" id="CM008046">
    <property type="protein sequence ID" value="PVH66254.1"/>
    <property type="molecule type" value="Genomic_DNA"/>
</dbReference>
<dbReference type="Proteomes" id="UP000243499">
    <property type="component" value="Chromosome 1"/>
</dbReference>
<evidence type="ECO:0000313" key="2">
    <source>
        <dbReference type="EMBL" id="PVH66254.1"/>
    </source>
</evidence>
<name>A0A2T8KVS2_9POAL</name>
<dbReference type="AlphaFoldDB" id="A0A2T8KVS2"/>